<gene>
    <name evidence="2" type="ORF">K443DRAFT_677547</name>
</gene>
<feature type="region of interest" description="Disordered" evidence="1">
    <location>
        <begin position="16"/>
        <end position="53"/>
    </location>
</feature>
<dbReference type="AlphaFoldDB" id="A0A0C9XXW2"/>
<dbReference type="HOGENOM" id="CLU_3069053_0_0_1"/>
<dbReference type="EMBL" id="KN838592">
    <property type="protein sequence ID" value="KIK02472.1"/>
    <property type="molecule type" value="Genomic_DNA"/>
</dbReference>
<evidence type="ECO:0000313" key="3">
    <source>
        <dbReference type="Proteomes" id="UP000054477"/>
    </source>
</evidence>
<protein>
    <submittedName>
        <fullName evidence="2">Uncharacterized protein</fullName>
    </submittedName>
</protein>
<accession>A0A0C9XXW2</accession>
<dbReference type="Proteomes" id="UP000054477">
    <property type="component" value="Unassembled WGS sequence"/>
</dbReference>
<keyword evidence="3" id="KW-1185">Reference proteome</keyword>
<sequence>MSRHVTPPSITVASGAQYVEYNDSPSRSEATTPFEDSHLLPHSPPPASTRHYR</sequence>
<organism evidence="2 3">
    <name type="scientific">Laccaria amethystina LaAM-08-1</name>
    <dbReference type="NCBI Taxonomy" id="1095629"/>
    <lineage>
        <taxon>Eukaryota</taxon>
        <taxon>Fungi</taxon>
        <taxon>Dikarya</taxon>
        <taxon>Basidiomycota</taxon>
        <taxon>Agaricomycotina</taxon>
        <taxon>Agaricomycetes</taxon>
        <taxon>Agaricomycetidae</taxon>
        <taxon>Agaricales</taxon>
        <taxon>Agaricineae</taxon>
        <taxon>Hydnangiaceae</taxon>
        <taxon>Laccaria</taxon>
    </lineage>
</organism>
<reference evidence="2 3" key="1">
    <citation type="submission" date="2014-04" db="EMBL/GenBank/DDBJ databases">
        <authorList>
            <consortium name="DOE Joint Genome Institute"/>
            <person name="Kuo A."/>
            <person name="Kohler A."/>
            <person name="Nagy L.G."/>
            <person name="Floudas D."/>
            <person name="Copeland A."/>
            <person name="Barry K.W."/>
            <person name="Cichocki N."/>
            <person name="Veneault-Fourrey C."/>
            <person name="LaButti K."/>
            <person name="Lindquist E.A."/>
            <person name="Lipzen A."/>
            <person name="Lundell T."/>
            <person name="Morin E."/>
            <person name="Murat C."/>
            <person name="Sun H."/>
            <person name="Tunlid A."/>
            <person name="Henrissat B."/>
            <person name="Grigoriev I.V."/>
            <person name="Hibbett D.S."/>
            <person name="Martin F."/>
            <person name="Nordberg H.P."/>
            <person name="Cantor M.N."/>
            <person name="Hua S.X."/>
        </authorList>
    </citation>
    <scope>NUCLEOTIDE SEQUENCE [LARGE SCALE GENOMIC DNA]</scope>
    <source>
        <strain evidence="2 3">LaAM-08-1</strain>
    </source>
</reference>
<proteinExistence type="predicted"/>
<reference evidence="3" key="2">
    <citation type="submission" date="2015-01" db="EMBL/GenBank/DDBJ databases">
        <title>Evolutionary Origins and Diversification of the Mycorrhizal Mutualists.</title>
        <authorList>
            <consortium name="DOE Joint Genome Institute"/>
            <consortium name="Mycorrhizal Genomics Consortium"/>
            <person name="Kohler A."/>
            <person name="Kuo A."/>
            <person name="Nagy L.G."/>
            <person name="Floudas D."/>
            <person name="Copeland A."/>
            <person name="Barry K.W."/>
            <person name="Cichocki N."/>
            <person name="Veneault-Fourrey C."/>
            <person name="LaButti K."/>
            <person name="Lindquist E.A."/>
            <person name="Lipzen A."/>
            <person name="Lundell T."/>
            <person name="Morin E."/>
            <person name="Murat C."/>
            <person name="Riley R."/>
            <person name="Ohm R."/>
            <person name="Sun H."/>
            <person name="Tunlid A."/>
            <person name="Henrissat B."/>
            <person name="Grigoriev I.V."/>
            <person name="Hibbett D.S."/>
            <person name="Martin F."/>
        </authorList>
    </citation>
    <scope>NUCLEOTIDE SEQUENCE [LARGE SCALE GENOMIC DNA]</scope>
    <source>
        <strain evidence="3">LaAM-08-1</strain>
    </source>
</reference>
<evidence type="ECO:0000256" key="1">
    <source>
        <dbReference type="SAM" id="MobiDB-lite"/>
    </source>
</evidence>
<evidence type="ECO:0000313" key="2">
    <source>
        <dbReference type="EMBL" id="KIK02472.1"/>
    </source>
</evidence>
<name>A0A0C9XXW2_9AGAR</name>